<dbReference type="HAMAP" id="MF_00595">
    <property type="entry name" value="PEPcase_type1"/>
    <property type="match status" value="1"/>
</dbReference>
<dbReference type="PANTHER" id="PTHR30523:SF6">
    <property type="entry name" value="PHOSPHOENOLPYRUVATE CARBOXYLASE"/>
    <property type="match status" value="1"/>
</dbReference>
<dbReference type="Gene3D" id="1.20.1440.90">
    <property type="entry name" value="Phosphoenolpyruvate/pyruvate domain"/>
    <property type="match status" value="1"/>
</dbReference>
<keyword evidence="6 9" id="KW-0456">Lyase</keyword>
<proteinExistence type="inferred from homology"/>
<evidence type="ECO:0000256" key="6">
    <source>
        <dbReference type="ARBA" id="ARBA00023239"/>
    </source>
</evidence>
<dbReference type="SUPFAM" id="SSF51621">
    <property type="entry name" value="Phosphoenolpyruvate/pyruvate domain"/>
    <property type="match status" value="1"/>
</dbReference>
<evidence type="ECO:0000256" key="2">
    <source>
        <dbReference type="ARBA" id="ARBA00008346"/>
    </source>
</evidence>
<evidence type="ECO:0000256" key="8">
    <source>
        <dbReference type="ARBA" id="ARBA00048995"/>
    </source>
</evidence>
<dbReference type="AlphaFoldDB" id="A0A6J4RWU5"/>
<dbReference type="InterPro" id="IPR015813">
    <property type="entry name" value="Pyrv/PenolPyrv_kinase-like_dom"/>
</dbReference>
<feature type="active site" evidence="9">
    <location>
        <position position="575"/>
    </location>
</feature>
<keyword evidence="7 9" id="KW-0120">Carbon dioxide fixation</keyword>
<dbReference type="GO" id="GO:0005829">
    <property type="term" value="C:cytosol"/>
    <property type="evidence" value="ECO:0007669"/>
    <property type="project" value="TreeGrafter"/>
</dbReference>
<comment type="catalytic activity">
    <reaction evidence="8 9">
        <text>oxaloacetate + phosphate = phosphoenolpyruvate + hydrogencarbonate</text>
        <dbReference type="Rhea" id="RHEA:28370"/>
        <dbReference type="ChEBI" id="CHEBI:16452"/>
        <dbReference type="ChEBI" id="CHEBI:17544"/>
        <dbReference type="ChEBI" id="CHEBI:43474"/>
        <dbReference type="ChEBI" id="CHEBI:58702"/>
        <dbReference type="EC" id="4.1.1.31"/>
    </reaction>
</comment>
<dbReference type="GO" id="GO:0006107">
    <property type="term" value="P:oxaloacetate metabolic process"/>
    <property type="evidence" value="ECO:0007669"/>
    <property type="project" value="UniProtKB-UniRule"/>
</dbReference>
<dbReference type="GO" id="GO:0015977">
    <property type="term" value="P:carbon fixation"/>
    <property type="evidence" value="ECO:0007669"/>
    <property type="project" value="UniProtKB-UniRule"/>
</dbReference>
<comment type="subunit">
    <text evidence="9">Homotetramer.</text>
</comment>
<dbReference type="EC" id="4.1.1.31" evidence="3 9"/>
<organism evidence="10">
    <name type="scientific">uncultured Solirubrobacteraceae bacterium</name>
    <dbReference type="NCBI Taxonomy" id="1162706"/>
    <lineage>
        <taxon>Bacteria</taxon>
        <taxon>Bacillati</taxon>
        <taxon>Actinomycetota</taxon>
        <taxon>Thermoleophilia</taxon>
        <taxon>Solirubrobacterales</taxon>
        <taxon>Solirubrobacteraceae</taxon>
        <taxon>environmental samples</taxon>
    </lineage>
</organism>
<accession>A0A6J4RWU5</accession>
<dbReference type="PRINTS" id="PR00150">
    <property type="entry name" value="PEPCARBXLASE"/>
</dbReference>
<dbReference type="Pfam" id="PF00311">
    <property type="entry name" value="PEPcase"/>
    <property type="match status" value="1"/>
</dbReference>
<evidence type="ECO:0000313" key="10">
    <source>
        <dbReference type="EMBL" id="CAA9483304.1"/>
    </source>
</evidence>
<dbReference type="GO" id="GO:0006099">
    <property type="term" value="P:tricarboxylic acid cycle"/>
    <property type="evidence" value="ECO:0007669"/>
    <property type="project" value="InterPro"/>
</dbReference>
<dbReference type="PANTHER" id="PTHR30523">
    <property type="entry name" value="PHOSPHOENOLPYRUVATE CARBOXYLASE"/>
    <property type="match status" value="1"/>
</dbReference>
<comment type="similarity">
    <text evidence="2 9">Belongs to the PEPCase type 1 family.</text>
</comment>
<dbReference type="InterPro" id="IPR022805">
    <property type="entry name" value="PEP_COase_bac/pln-type"/>
</dbReference>
<name>A0A6J4RWU5_9ACTN</name>
<dbReference type="EMBL" id="CADCVQ010000050">
    <property type="protein sequence ID" value="CAA9483304.1"/>
    <property type="molecule type" value="Genomic_DNA"/>
</dbReference>
<dbReference type="NCBIfam" id="NF000584">
    <property type="entry name" value="PRK00009.1"/>
    <property type="match status" value="1"/>
</dbReference>
<gene>
    <name evidence="9" type="primary">ppc</name>
    <name evidence="10" type="ORF">AVDCRST_MAG67-1092</name>
</gene>
<evidence type="ECO:0000256" key="1">
    <source>
        <dbReference type="ARBA" id="ARBA00003670"/>
    </source>
</evidence>
<keyword evidence="10" id="KW-0670">Pyruvate</keyword>
<evidence type="ECO:0000256" key="5">
    <source>
        <dbReference type="ARBA" id="ARBA00022842"/>
    </source>
</evidence>
<dbReference type="InterPro" id="IPR021135">
    <property type="entry name" value="PEP_COase"/>
</dbReference>
<evidence type="ECO:0000256" key="9">
    <source>
        <dbReference type="HAMAP-Rule" id="MF_00595"/>
    </source>
</evidence>
<evidence type="ECO:0000256" key="7">
    <source>
        <dbReference type="ARBA" id="ARBA00023300"/>
    </source>
</evidence>
<comment type="function">
    <text evidence="1 9">Forms oxaloacetate, a four-carbon dicarboxylic acid source for the tricarboxylic acid cycle.</text>
</comment>
<dbReference type="GO" id="GO:0008964">
    <property type="term" value="F:phosphoenolpyruvate carboxylase activity"/>
    <property type="evidence" value="ECO:0007669"/>
    <property type="project" value="UniProtKB-UniRule"/>
</dbReference>
<reference evidence="10" key="1">
    <citation type="submission" date="2020-02" db="EMBL/GenBank/DDBJ databases">
        <authorList>
            <person name="Meier V. D."/>
        </authorList>
    </citation>
    <scope>NUCLEOTIDE SEQUENCE</scope>
    <source>
        <strain evidence="10">AVDCRST_MAG67</strain>
    </source>
</reference>
<protein>
    <recommendedName>
        <fullName evidence="4 9">Phosphoenolpyruvate carboxylase</fullName>
        <shortName evidence="9">PEPC</shortName>
        <shortName evidence="9">PEPCase</shortName>
        <ecNumber evidence="3 9">4.1.1.31</ecNumber>
    </recommendedName>
</protein>
<keyword evidence="5 9" id="KW-0460">Magnesium</keyword>
<evidence type="ECO:0000256" key="3">
    <source>
        <dbReference type="ARBA" id="ARBA00012305"/>
    </source>
</evidence>
<feature type="active site" evidence="9">
    <location>
        <position position="147"/>
    </location>
</feature>
<dbReference type="GO" id="GO:0000287">
    <property type="term" value="F:magnesium ion binding"/>
    <property type="evidence" value="ECO:0007669"/>
    <property type="project" value="UniProtKB-UniRule"/>
</dbReference>
<evidence type="ECO:0000256" key="4">
    <source>
        <dbReference type="ARBA" id="ARBA00022419"/>
    </source>
</evidence>
<comment type="cofactor">
    <cofactor evidence="9">
        <name>Mg(2+)</name>
        <dbReference type="ChEBI" id="CHEBI:18420"/>
    </cofactor>
</comment>
<sequence>MTALATAEHGGRTYADDEALLGGVLDEVICAVEGPAALALHRDAIDLGKRSRGGDAGAADQLAQLVAELDLAQIVLLIRMLTRWFQLMNLAEDLDRVRRIRNLDAQPGPRRGSLHEAVAQIAGDGTTAEELHETLRAAEVRLVLTAHPTEARRYTTVSKLARIFALLRELDERRPGHGKREQIRRQIAAAVQEMWGSDELRAVTTTVLDEVRAGLIYFSSTLAEVVPDVYRDLESTIREAYPGSEVRVPPLLSFGSWIGGDRDGNPNVTPRMTSAALDLMKDACLQHHEARVRALAGRITLSSRVAGEPEQLRALLDTLEQRFPDVAQAAVERSPEEPYRRLFKLLAARLRATRKGWDGGYREPGELLVDLRAAEQALRGQNASFVAEDTLRDVIRQVEVFGFHFALLDIRENADVHRAALDEILDELGVQEGYAGLAEADRAAVLAREIADRRPLIPLDISGFSATTREVIETFRTLYDLLRGEHPGTVDSYVVSNTTCPSDLLEVLLLMKEVGLARAGGRDAQLRIVPLFESGATLENAGETIRALLDTPVYRAALDAAGEQEVMVGYSDSNKDVGYVASGWHVYRAQLEMAQVFREHGVAWQFFHGRGGAVGRGGGPSYTAVRAQPSGTVAGRLKVTEQGEMLSAKFSLREIAHRELELTTSAALVTTLDRTASDQPERQQRFEAVVAQMAAVSTAGYRELVYGDADFADFFHAVTPVREVSRLQLGSRPAKRHATTRIEDFRAIPWVFSWTQSRAVLPAWFGLGTALQTAREQHGVELLREMERDWPYFAALISNAEMACVKADLDIARRYAQLCSDDAIRERIWGAIETEFSRTVREIGAVRDEQQLLDREPILQRAIARRNPFIDPLSFVQLELLRRLRAPGGDPDDADLVRASLLAINGIAGGLRNTG</sequence>